<proteinExistence type="predicted"/>
<keyword evidence="2" id="KW-1185">Reference proteome</keyword>
<evidence type="ECO:0008006" key="3">
    <source>
        <dbReference type="Google" id="ProtNLM"/>
    </source>
</evidence>
<name>A0ABQ2DZU7_9ACTN</name>
<reference evidence="2" key="1">
    <citation type="journal article" date="2019" name="Int. J. Syst. Evol. Microbiol.">
        <title>The Global Catalogue of Microorganisms (GCM) 10K type strain sequencing project: providing services to taxonomists for standard genome sequencing and annotation.</title>
        <authorList>
            <consortium name="The Broad Institute Genomics Platform"/>
            <consortium name="The Broad Institute Genome Sequencing Center for Infectious Disease"/>
            <person name="Wu L."/>
            <person name="Ma J."/>
        </authorList>
    </citation>
    <scope>NUCLEOTIDE SEQUENCE [LARGE SCALE GENOMIC DNA]</scope>
    <source>
        <strain evidence="2">CGMCC 4.7275</strain>
    </source>
</reference>
<sequence length="236" mass="26966">MEGTLMPSEVTLLESRTMRVEHLGRVEALDKVKALVMLPDGMHMRTEDASRYFEVSTDAIRQLVARHRAELTENGMRVLRGSDLRRFHSDILSLWGADQGESYPQAVTQLTLYTRRAVLNIAMLLRDSDIARRVRTYLLDAEEGWREGYASLDRRVTDVESCLGGVGVALQELGPVLNRMSYRLDSLDRRLDATNQVVAAISNRLCQMSEDINRVDARVDDVVHQLKDLRRGRKRR</sequence>
<protein>
    <recommendedName>
        <fullName evidence="3">Phage protein</fullName>
    </recommendedName>
</protein>
<organism evidence="1 2">
    <name type="scientific">Streptomyces camponoticapitis</name>
    <dbReference type="NCBI Taxonomy" id="1616125"/>
    <lineage>
        <taxon>Bacteria</taxon>
        <taxon>Bacillati</taxon>
        <taxon>Actinomycetota</taxon>
        <taxon>Actinomycetes</taxon>
        <taxon>Kitasatosporales</taxon>
        <taxon>Streptomycetaceae</taxon>
        <taxon>Streptomyces</taxon>
    </lineage>
</organism>
<gene>
    <name evidence="1" type="ORF">GCM10011583_13170</name>
</gene>
<comment type="caution">
    <text evidence="1">The sequence shown here is derived from an EMBL/GenBank/DDBJ whole genome shotgun (WGS) entry which is preliminary data.</text>
</comment>
<accession>A0ABQ2DZU7</accession>
<evidence type="ECO:0000313" key="2">
    <source>
        <dbReference type="Proteomes" id="UP000660265"/>
    </source>
</evidence>
<dbReference type="EMBL" id="BMMV01000003">
    <property type="protein sequence ID" value="GGJ82916.1"/>
    <property type="molecule type" value="Genomic_DNA"/>
</dbReference>
<dbReference type="Gene3D" id="1.20.1480.30">
    <property type="entry name" value="Designed four-helix bundle protein"/>
    <property type="match status" value="1"/>
</dbReference>
<dbReference type="Proteomes" id="UP000660265">
    <property type="component" value="Unassembled WGS sequence"/>
</dbReference>
<evidence type="ECO:0000313" key="1">
    <source>
        <dbReference type="EMBL" id="GGJ82916.1"/>
    </source>
</evidence>